<dbReference type="AlphaFoldDB" id="A0A1H3T982"/>
<proteinExistence type="inferred from homology"/>
<dbReference type="InterPro" id="IPR007341">
    <property type="entry name" value="Transgly_assoc"/>
</dbReference>
<evidence type="ECO:0000256" key="2">
    <source>
        <dbReference type="ARBA" id="ARBA00011006"/>
    </source>
</evidence>
<evidence type="ECO:0000256" key="7">
    <source>
        <dbReference type="SAM" id="Phobius"/>
    </source>
</evidence>
<dbReference type="GO" id="GO:0005886">
    <property type="term" value="C:plasma membrane"/>
    <property type="evidence" value="ECO:0007669"/>
    <property type="project" value="UniProtKB-SubCell"/>
</dbReference>
<evidence type="ECO:0008006" key="10">
    <source>
        <dbReference type="Google" id="ProtNLM"/>
    </source>
</evidence>
<dbReference type="PANTHER" id="PTHR33884:SF3">
    <property type="entry name" value="UPF0410 PROTEIN YMGE"/>
    <property type="match status" value="1"/>
</dbReference>
<evidence type="ECO:0000313" key="9">
    <source>
        <dbReference type="Proteomes" id="UP000199632"/>
    </source>
</evidence>
<feature type="transmembrane region" description="Helical" evidence="7">
    <location>
        <begin position="61"/>
        <end position="80"/>
    </location>
</feature>
<feature type="transmembrane region" description="Helical" evidence="7">
    <location>
        <begin position="31"/>
        <end position="55"/>
    </location>
</feature>
<protein>
    <recommendedName>
        <fullName evidence="10">Transglycosylase associated protein</fullName>
    </recommendedName>
</protein>
<evidence type="ECO:0000256" key="5">
    <source>
        <dbReference type="ARBA" id="ARBA00022989"/>
    </source>
</evidence>
<feature type="transmembrane region" description="Helical" evidence="7">
    <location>
        <begin position="6"/>
        <end position="24"/>
    </location>
</feature>
<keyword evidence="4 7" id="KW-0812">Transmembrane</keyword>
<keyword evidence="9" id="KW-1185">Reference proteome</keyword>
<gene>
    <name evidence="8" type="ORF">SAMN05421684_5349</name>
</gene>
<evidence type="ECO:0000256" key="6">
    <source>
        <dbReference type="ARBA" id="ARBA00023136"/>
    </source>
</evidence>
<name>A0A1H3T982_9ACTN</name>
<keyword evidence="6 7" id="KW-0472">Membrane</keyword>
<reference evidence="9" key="1">
    <citation type="submission" date="2016-10" db="EMBL/GenBank/DDBJ databases">
        <authorList>
            <person name="Varghese N."/>
            <person name="Submissions S."/>
        </authorList>
    </citation>
    <scope>NUCLEOTIDE SEQUENCE [LARGE SCALE GENOMIC DNA]</scope>
    <source>
        <strain evidence="9">DSM 44718</strain>
    </source>
</reference>
<dbReference type="OrthoDB" id="3483802at2"/>
<keyword evidence="5 7" id="KW-1133">Transmembrane helix</keyword>
<dbReference type="RefSeq" id="WP_090798675.1">
    <property type="nucleotide sequence ID" value="NZ_BOND01000003.1"/>
</dbReference>
<dbReference type="PANTHER" id="PTHR33884">
    <property type="entry name" value="UPF0410 PROTEIN YMGE"/>
    <property type="match status" value="1"/>
</dbReference>
<evidence type="ECO:0000313" key="8">
    <source>
        <dbReference type="EMBL" id="SDZ46640.1"/>
    </source>
</evidence>
<dbReference type="Proteomes" id="UP000199632">
    <property type="component" value="Unassembled WGS sequence"/>
</dbReference>
<accession>A0A1H3T982</accession>
<evidence type="ECO:0000256" key="4">
    <source>
        <dbReference type="ARBA" id="ARBA00022692"/>
    </source>
</evidence>
<evidence type="ECO:0000256" key="3">
    <source>
        <dbReference type="ARBA" id="ARBA00022475"/>
    </source>
</evidence>
<comment type="subcellular location">
    <subcellularLocation>
        <location evidence="1">Cell membrane</location>
        <topology evidence="1">Multi-pass membrane protein</topology>
    </subcellularLocation>
</comment>
<comment type="similarity">
    <text evidence="2">Belongs to the UPF0410 family.</text>
</comment>
<evidence type="ECO:0000256" key="1">
    <source>
        <dbReference type="ARBA" id="ARBA00004651"/>
    </source>
</evidence>
<keyword evidence="3" id="KW-1003">Cell membrane</keyword>
<dbReference type="EMBL" id="FNQB01000003">
    <property type="protein sequence ID" value="SDZ46640.1"/>
    <property type="molecule type" value="Genomic_DNA"/>
</dbReference>
<organism evidence="8 9">
    <name type="scientific">Asanoa ishikariensis</name>
    <dbReference type="NCBI Taxonomy" id="137265"/>
    <lineage>
        <taxon>Bacteria</taxon>
        <taxon>Bacillati</taxon>
        <taxon>Actinomycetota</taxon>
        <taxon>Actinomycetes</taxon>
        <taxon>Micromonosporales</taxon>
        <taxon>Micromonosporaceae</taxon>
        <taxon>Asanoa</taxon>
    </lineage>
</organism>
<sequence>MQIDGVISAIVIGLVIGALGRLALPGRQRIPIWLMLLIGIAAALVGTGIASVFGVADTDGIDWIELALQVALAAGGVSLVSRRREGQRSLPRYPSR</sequence>
<dbReference type="STRING" id="137265.SAMN05421684_5349"/>